<dbReference type="CDD" id="cd14014">
    <property type="entry name" value="STKc_PknB_like"/>
    <property type="match status" value="1"/>
</dbReference>
<evidence type="ECO:0000256" key="3">
    <source>
        <dbReference type="ARBA" id="ARBA00022777"/>
    </source>
</evidence>
<dbReference type="PROSITE" id="PS50011">
    <property type="entry name" value="PROTEIN_KINASE_DOM"/>
    <property type="match status" value="1"/>
</dbReference>
<comment type="caution">
    <text evidence="9">The sequence shown here is derived from an EMBL/GenBank/DDBJ whole genome shotgun (WGS) entry which is preliminary data.</text>
</comment>
<keyword evidence="6" id="KW-0472">Membrane</keyword>
<dbReference type="Gene3D" id="3.30.200.20">
    <property type="entry name" value="Phosphorylase Kinase, domain 1"/>
    <property type="match status" value="1"/>
</dbReference>
<reference evidence="9 10" key="1">
    <citation type="submission" date="2019-09" db="EMBL/GenBank/DDBJ databases">
        <title>Hydrogenophaga aromatica sp. nov., isolated from a para-xylene-degrading enrichment culture.</title>
        <authorList>
            <person name="Tancsics A."/>
            <person name="Banerjee S."/>
        </authorList>
    </citation>
    <scope>NUCLEOTIDE SEQUENCE [LARGE SCALE GENOMIC DNA]</scope>
    <source>
        <strain evidence="9 10">D2P1</strain>
    </source>
</reference>
<dbReference type="PROSITE" id="PS51746">
    <property type="entry name" value="PPM_2"/>
    <property type="match status" value="1"/>
</dbReference>
<evidence type="ECO:0000256" key="2">
    <source>
        <dbReference type="ARBA" id="ARBA00022741"/>
    </source>
</evidence>
<evidence type="ECO:0000259" key="7">
    <source>
        <dbReference type="PROSITE" id="PS50011"/>
    </source>
</evidence>
<sequence>MAFELDIGFVSLTGRKAVNEDFCAAMLPAEGQEDMGSIVAIADGVSAGGMGREAAQTTVTSLVRDYFGTPETWDTTVALDRIIGAQNAWLAGINRRRHPAMGLTTLTALVLRGQSYTLAHVGDSRCYLLRDGQTQQLTHDHVVNHPDFKHQLLRSVGAEDHLVVDYLQGELQVGDSFVLLTDGVHGRLPERRWRECAALPTAQEAARWLVDTAHAAGSDDNLTAVVVRVLGLLDANLHDANRAAQSLPIPPRLRVGEAIDGFTVTALVADNGINLLYQLRDPATQSLYALKTLHPARAHDQDERAMLAHEAWLARRMVSSRAAGNLVQVHEQLPTGQSRSAFYLLYDWHGGETLQQTLDQQHKLGALQAVSAAMQTLRVLGLLHRQGVIHRDIKPANLHQGDDGVLRVLDLGVALSGREPDSMRRLHAGTPSYINPEQWGHHGKAAGKSAHGHATEGEPELPDAQSDLFALGVTLYQLLTGKLPYGEVLPYQLGRYYRDPTAPSRHNPEVPIWLDHVVLKAVARDKSLRFETAEEFLLALERGASRPLTVPPASALLQRDPTMLWKLLLGFSVLFNLLLVYWLLFLPK</sequence>
<keyword evidence="10" id="KW-1185">Reference proteome</keyword>
<protein>
    <submittedName>
        <fullName evidence="9">Bifunctional protein-serine/threonine kinase/phosphatase</fullName>
    </submittedName>
</protein>
<dbReference type="Gene3D" id="3.60.40.10">
    <property type="entry name" value="PPM-type phosphatase domain"/>
    <property type="match status" value="1"/>
</dbReference>
<dbReference type="CDD" id="cd00143">
    <property type="entry name" value="PP2Cc"/>
    <property type="match status" value="1"/>
</dbReference>
<dbReference type="GO" id="GO:0004674">
    <property type="term" value="F:protein serine/threonine kinase activity"/>
    <property type="evidence" value="ECO:0007669"/>
    <property type="project" value="TreeGrafter"/>
</dbReference>
<dbReference type="SMART" id="SM00331">
    <property type="entry name" value="PP2C_SIG"/>
    <property type="match status" value="1"/>
</dbReference>
<evidence type="ECO:0000259" key="8">
    <source>
        <dbReference type="PROSITE" id="PS51746"/>
    </source>
</evidence>
<dbReference type="InterPro" id="IPR000719">
    <property type="entry name" value="Prot_kinase_dom"/>
</dbReference>
<dbReference type="GO" id="GO:0005524">
    <property type="term" value="F:ATP binding"/>
    <property type="evidence" value="ECO:0007669"/>
    <property type="project" value="UniProtKB-KW"/>
</dbReference>
<keyword evidence="4" id="KW-0067">ATP-binding</keyword>
<proteinExistence type="predicted"/>
<keyword evidence="3 9" id="KW-0418">Kinase</keyword>
<gene>
    <name evidence="9" type="ORF">F3K02_11635</name>
</gene>
<keyword evidence="6" id="KW-1133">Transmembrane helix</keyword>
<dbReference type="EMBL" id="VYGV01000007">
    <property type="protein sequence ID" value="NWF45896.1"/>
    <property type="molecule type" value="Genomic_DNA"/>
</dbReference>
<dbReference type="SMART" id="SM00220">
    <property type="entry name" value="S_TKc"/>
    <property type="match status" value="1"/>
</dbReference>
<keyword evidence="1" id="KW-0808">Transferase</keyword>
<dbReference type="InterPro" id="IPR001932">
    <property type="entry name" value="PPM-type_phosphatase-like_dom"/>
</dbReference>
<dbReference type="Pfam" id="PF13672">
    <property type="entry name" value="PP2C_2"/>
    <property type="match status" value="1"/>
</dbReference>
<evidence type="ECO:0000256" key="5">
    <source>
        <dbReference type="SAM" id="MobiDB-lite"/>
    </source>
</evidence>
<dbReference type="SMART" id="SM00332">
    <property type="entry name" value="PP2Cc"/>
    <property type="match status" value="1"/>
</dbReference>
<dbReference type="SUPFAM" id="SSF56112">
    <property type="entry name" value="Protein kinase-like (PK-like)"/>
    <property type="match status" value="1"/>
</dbReference>
<name>A0A7Y8GWP6_9BURK</name>
<feature type="transmembrane region" description="Helical" evidence="6">
    <location>
        <begin position="563"/>
        <end position="586"/>
    </location>
</feature>
<evidence type="ECO:0000313" key="9">
    <source>
        <dbReference type="EMBL" id="NWF45896.1"/>
    </source>
</evidence>
<dbReference type="AlphaFoldDB" id="A0A7Y8GWP6"/>
<dbReference type="Pfam" id="PF00069">
    <property type="entry name" value="Pkinase"/>
    <property type="match status" value="1"/>
</dbReference>
<evidence type="ECO:0000313" key="10">
    <source>
        <dbReference type="Proteomes" id="UP000545507"/>
    </source>
</evidence>
<dbReference type="Gene3D" id="1.10.510.10">
    <property type="entry name" value="Transferase(Phosphotransferase) domain 1"/>
    <property type="match status" value="1"/>
</dbReference>
<feature type="domain" description="Protein kinase" evidence="7">
    <location>
        <begin position="262"/>
        <end position="549"/>
    </location>
</feature>
<dbReference type="PANTHER" id="PTHR43289:SF34">
    <property type="entry name" value="SERINE_THREONINE-PROTEIN KINASE YBDM-RELATED"/>
    <property type="match status" value="1"/>
</dbReference>
<feature type="domain" description="PPM-type phosphatase" evidence="8">
    <location>
        <begin position="6"/>
        <end position="229"/>
    </location>
</feature>
<dbReference type="PANTHER" id="PTHR43289">
    <property type="entry name" value="MITOGEN-ACTIVATED PROTEIN KINASE KINASE KINASE 20-RELATED"/>
    <property type="match status" value="1"/>
</dbReference>
<evidence type="ECO:0000256" key="6">
    <source>
        <dbReference type="SAM" id="Phobius"/>
    </source>
</evidence>
<accession>A0A7Y8GWP6</accession>
<feature type="region of interest" description="Disordered" evidence="5">
    <location>
        <begin position="433"/>
        <end position="460"/>
    </location>
</feature>
<dbReference type="RefSeq" id="WP_177135775.1">
    <property type="nucleotide sequence ID" value="NZ_VYGV01000007.1"/>
</dbReference>
<dbReference type="InterPro" id="IPR036457">
    <property type="entry name" value="PPM-type-like_dom_sf"/>
</dbReference>
<dbReference type="InterPro" id="IPR011009">
    <property type="entry name" value="Kinase-like_dom_sf"/>
</dbReference>
<organism evidence="9 10">
    <name type="scientific">Hydrogenophaga aromaticivorans</name>
    <dbReference type="NCBI Taxonomy" id="2610898"/>
    <lineage>
        <taxon>Bacteria</taxon>
        <taxon>Pseudomonadati</taxon>
        <taxon>Pseudomonadota</taxon>
        <taxon>Betaproteobacteria</taxon>
        <taxon>Burkholderiales</taxon>
        <taxon>Comamonadaceae</taxon>
        <taxon>Hydrogenophaga</taxon>
    </lineage>
</organism>
<evidence type="ECO:0000256" key="4">
    <source>
        <dbReference type="ARBA" id="ARBA00022840"/>
    </source>
</evidence>
<dbReference type="SUPFAM" id="SSF81606">
    <property type="entry name" value="PP2C-like"/>
    <property type="match status" value="1"/>
</dbReference>
<keyword evidence="6" id="KW-0812">Transmembrane</keyword>
<dbReference type="Proteomes" id="UP000545507">
    <property type="component" value="Unassembled WGS sequence"/>
</dbReference>
<keyword evidence="2" id="KW-0547">Nucleotide-binding</keyword>
<evidence type="ECO:0000256" key="1">
    <source>
        <dbReference type="ARBA" id="ARBA00022679"/>
    </source>
</evidence>